<evidence type="ECO:0000256" key="13">
    <source>
        <dbReference type="ARBA" id="ARBA00058627"/>
    </source>
</evidence>
<dbReference type="InterPro" id="IPR007708">
    <property type="entry name" value="DBR1_C"/>
</dbReference>
<dbReference type="FunFam" id="3.60.21.10:FF:000035">
    <property type="entry name" value="Lariat debranching enzyme"/>
    <property type="match status" value="1"/>
</dbReference>
<evidence type="ECO:0000313" key="16">
    <source>
        <dbReference type="EMBL" id="KAK7864493.1"/>
    </source>
</evidence>
<protein>
    <recommendedName>
        <fullName evidence="15">Lariat debranching enzyme C-terminal domain-containing protein</fullName>
    </recommendedName>
</protein>
<sequence length="551" mass="61694">MKIAIEGCAHGQLEIIYDSIKHLEEKENVKIDLLICCGDFQATRNLQDLKSMAVPPKYQSMCSFYKYYSGEKQAPVLTVFIGGNHEASNHLQELPYGGWAAPNIYYMGYANVINIAGVRIAGLSGIYKGHDYMKGRFEKPPYSEDTKRSVYHVRNLDVFRLKQLQQPVDVFLSHDWPRGVHQFGDENGLLKLKPFFREDITTNSLGSKPCEELLHFLKPTFWFSAHLHVKFAAVIPHDSDSTLGKKQMTKFLALDKCLPKRKFLQVIEIPHDTSKTIELEYDLEWLAVLHLTNHLLSVKKSFNYMPGPGGEGRWKFSPTSEELDLVREKFGNNFLIPKNFIPTVKAHLNNTENNSKNSGQASVLLNPQTITFCTQLGIDDPLALLLNNPNESFLSSSSVSSRTLPSSLTPERSGDFTSFNDSSELSVLGDTSISELSSSFTYTPSGEGNSTSPLSARKSSLVLPSPRNSIEDSFSKECEEDANESSKFLDGSVSQESDLDDLNNSCDDGPEASPESKETCDHTEGESSTQPKMKKFRRRNEAIYSSADEDY</sequence>
<keyword evidence="11" id="KW-0464">Manganese</keyword>
<dbReference type="InterPro" id="IPR029052">
    <property type="entry name" value="Metallo-depent_PP-like"/>
</dbReference>
<evidence type="ECO:0000256" key="10">
    <source>
        <dbReference type="ARBA" id="ARBA00023004"/>
    </source>
</evidence>
<dbReference type="GO" id="GO:0046872">
    <property type="term" value="F:metal ion binding"/>
    <property type="evidence" value="ECO:0007669"/>
    <property type="project" value="UniProtKB-KW"/>
</dbReference>
<dbReference type="PANTHER" id="PTHR12849">
    <property type="entry name" value="RNA LARIAT DEBRANCHING ENZYME"/>
    <property type="match status" value="1"/>
</dbReference>
<comment type="similarity">
    <text evidence="5">Belongs to the lariat debranching enzyme family.</text>
</comment>
<comment type="cofactor">
    <cofactor evidence="3">
        <name>Fe(2+)</name>
        <dbReference type="ChEBI" id="CHEBI:29033"/>
    </cofactor>
</comment>
<evidence type="ECO:0000256" key="4">
    <source>
        <dbReference type="ARBA" id="ARBA00004123"/>
    </source>
</evidence>
<reference evidence="16 17" key="1">
    <citation type="submission" date="2024-03" db="EMBL/GenBank/DDBJ databases">
        <title>The genome assembly and annotation of the cricket Gryllus longicercus Weissman &amp; Gray.</title>
        <authorList>
            <person name="Szrajer S."/>
            <person name="Gray D."/>
            <person name="Ylla G."/>
        </authorList>
    </citation>
    <scope>NUCLEOTIDE SEQUENCE [LARGE SCALE GENOMIC DNA]</scope>
    <source>
        <strain evidence="16">DAG 2021-001</strain>
        <tissue evidence="16">Whole body minus gut</tissue>
    </source>
</reference>
<gene>
    <name evidence="16" type="ORF">R5R35_003111</name>
</gene>
<dbReference type="SUPFAM" id="SSF56300">
    <property type="entry name" value="Metallo-dependent phosphatases"/>
    <property type="match status" value="1"/>
</dbReference>
<dbReference type="SMART" id="SM01124">
    <property type="entry name" value="DBR1"/>
    <property type="match status" value="1"/>
</dbReference>
<keyword evidence="17" id="KW-1185">Reference proteome</keyword>
<dbReference type="Pfam" id="PF00149">
    <property type="entry name" value="Metallophos"/>
    <property type="match status" value="1"/>
</dbReference>
<dbReference type="InterPro" id="IPR041816">
    <property type="entry name" value="Dbr1_N"/>
</dbReference>
<keyword evidence="9" id="KW-0862">Zinc</keyword>
<dbReference type="GO" id="GO:0000398">
    <property type="term" value="P:mRNA splicing, via spliceosome"/>
    <property type="evidence" value="ECO:0007669"/>
    <property type="project" value="TreeGrafter"/>
</dbReference>
<evidence type="ECO:0000256" key="3">
    <source>
        <dbReference type="ARBA" id="ARBA00001954"/>
    </source>
</evidence>
<proteinExistence type="inferred from homology"/>
<evidence type="ECO:0000313" key="17">
    <source>
        <dbReference type="Proteomes" id="UP001378592"/>
    </source>
</evidence>
<dbReference type="PANTHER" id="PTHR12849:SF0">
    <property type="entry name" value="LARIAT DEBRANCHING ENZYME"/>
    <property type="match status" value="1"/>
</dbReference>
<comment type="subcellular location">
    <subcellularLocation>
        <location evidence="4">Nucleus</location>
    </subcellularLocation>
</comment>
<comment type="caution">
    <text evidence="16">The sequence shown here is derived from an EMBL/GenBank/DDBJ whole genome shotgun (WGS) entry which is preliminary data.</text>
</comment>
<keyword evidence="8" id="KW-0378">Hydrolase</keyword>
<keyword evidence="6" id="KW-0507">mRNA processing</keyword>
<feature type="compositionally biased region" description="Polar residues" evidence="14">
    <location>
        <begin position="439"/>
        <end position="458"/>
    </location>
</feature>
<evidence type="ECO:0000256" key="2">
    <source>
        <dbReference type="ARBA" id="ARBA00001947"/>
    </source>
</evidence>
<evidence type="ECO:0000256" key="1">
    <source>
        <dbReference type="ARBA" id="ARBA00001936"/>
    </source>
</evidence>
<keyword evidence="7" id="KW-0479">Metal-binding</keyword>
<accession>A0AAN9Z1I1</accession>
<evidence type="ECO:0000256" key="12">
    <source>
        <dbReference type="ARBA" id="ARBA00023242"/>
    </source>
</evidence>
<feature type="compositionally biased region" description="Low complexity" evidence="14">
    <location>
        <begin position="394"/>
        <end position="410"/>
    </location>
</feature>
<evidence type="ECO:0000256" key="6">
    <source>
        <dbReference type="ARBA" id="ARBA00022664"/>
    </source>
</evidence>
<comment type="cofactor">
    <cofactor evidence="1">
        <name>Mn(2+)</name>
        <dbReference type="ChEBI" id="CHEBI:29035"/>
    </cofactor>
</comment>
<evidence type="ECO:0000256" key="14">
    <source>
        <dbReference type="SAM" id="MobiDB-lite"/>
    </source>
</evidence>
<dbReference type="InterPro" id="IPR004843">
    <property type="entry name" value="Calcineurin-like_PHP"/>
</dbReference>
<dbReference type="Proteomes" id="UP001378592">
    <property type="component" value="Unassembled WGS sequence"/>
</dbReference>
<dbReference type="GO" id="GO:0008419">
    <property type="term" value="F:RNA lariat debranching enzyme activity"/>
    <property type="evidence" value="ECO:0007669"/>
    <property type="project" value="UniProtKB-ARBA"/>
</dbReference>
<comment type="cofactor">
    <cofactor evidence="2">
        <name>Zn(2+)</name>
        <dbReference type="ChEBI" id="CHEBI:29105"/>
    </cofactor>
</comment>
<keyword evidence="10" id="KW-0408">Iron</keyword>
<dbReference type="CDD" id="cd00844">
    <property type="entry name" value="MPP_Dbr1_N"/>
    <property type="match status" value="1"/>
</dbReference>
<feature type="domain" description="Lariat debranching enzyme C-terminal" evidence="15">
    <location>
        <begin position="235"/>
        <end position="382"/>
    </location>
</feature>
<feature type="compositionally biased region" description="Basic and acidic residues" evidence="14">
    <location>
        <begin position="514"/>
        <end position="525"/>
    </location>
</feature>
<evidence type="ECO:0000256" key="11">
    <source>
        <dbReference type="ARBA" id="ARBA00023211"/>
    </source>
</evidence>
<evidence type="ECO:0000256" key="8">
    <source>
        <dbReference type="ARBA" id="ARBA00022801"/>
    </source>
</evidence>
<feature type="region of interest" description="Disordered" evidence="14">
    <location>
        <begin position="394"/>
        <end position="421"/>
    </location>
</feature>
<comment type="function">
    <text evidence="13">Cleaves the 2'-5' phosphodiester linkage at the branch point of lariat intron pre-mRNAs after splicing and converts them into linear molecules that are subsequently degraded. It thereby facilitates ribonucleotide turnover.</text>
</comment>
<dbReference type="Pfam" id="PF05011">
    <property type="entry name" value="DBR1"/>
    <property type="match status" value="1"/>
</dbReference>
<feature type="region of interest" description="Disordered" evidence="14">
    <location>
        <begin position="439"/>
        <end position="551"/>
    </location>
</feature>
<keyword evidence="12" id="KW-0539">Nucleus</keyword>
<dbReference type="EMBL" id="JAZDUA010000201">
    <property type="protein sequence ID" value="KAK7864493.1"/>
    <property type="molecule type" value="Genomic_DNA"/>
</dbReference>
<organism evidence="16 17">
    <name type="scientific">Gryllus longicercus</name>
    <dbReference type="NCBI Taxonomy" id="2509291"/>
    <lineage>
        <taxon>Eukaryota</taxon>
        <taxon>Metazoa</taxon>
        <taxon>Ecdysozoa</taxon>
        <taxon>Arthropoda</taxon>
        <taxon>Hexapoda</taxon>
        <taxon>Insecta</taxon>
        <taxon>Pterygota</taxon>
        <taxon>Neoptera</taxon>
        <taxon>Polyneoptera</taxon>
        <taxon>Orthoptera</taxon>
        <taxon>Ensifera</taxon>
        <taxon>Gryllidea</taxon>
        <taxon>Grylloidea</taxon>
        <taxon>Gryllidae</taxon>
        <taxon>Gryllinae</taxon>
        <taxon>Gryllus</taxon>
    </lineage>
</organism>
<dbReference type="GO" id="GO:0005634">
    <property type="term" value="C:nucleus"/>
    <property type="evidence" value="ECO:0007669"/>
    <property type="project" value="UniProtKB-SubCell"/>
</dbReference>
<evidence type="ECO:0000256" key="7">
    <source>
        <dbReference type="ARBA" id="ARBA00022723"/>
    </source>
</evidence>
<name>A0AAN9Z1I1_9ORTH</name>
<evidence type="ECO:0000256" key="9">
    <source>
        <dbReference type="ARBA" id="ARBA00022833"/>
    </source>
</evidence>
<evidence type="ECO:0000256" key="5">
    <source>
        <dbReference type="ARBA" id="ARBA00006045"/>
    </source>
</evidence>
<evidence type="ECO:0000259" key="15">
    <source>
        <dbReference type="SMART" id="SM01124"/>
    </source>
</evidence>
<dbReference type="AlphaFoldDB" id="A0AAN9Z1I1"/>